<comment type="caution">
    <text evidence="1">The sequence shown here is derived from an EMBL/GenBank/DDBJ whole genome shotgun (WGS) entry which is preliminary data.</text>
</comment>
<evidence type="ECO:0000313" key="2">
    <source>
        <dbReference type="Proteomes" id="UP001139366"/>
    </source>
</evidence>
<dbReference type="AlphaFoldDB" id="A0A9X1HDD6"/>
<name>A0A9X1HDD6_9FLAO</name>
<dbReference type="RefSeq" id="WP_223707895.1">
    <property type="nucleotide sequence ID" value="NZ_JAINUY010000005.1"/>
</dbReference>
<protein>
    <submittedName>
        <fullName evidence="1">Lipoprotein</fullName>
    </submittedName>
</protein>
<reference evidence="1 2" key="1">
    <citation type="journal article" date="2023" name="Antonie Van Leeuwenhoek">
        <title>Flavobacterium potami sp. nov., a multi-metal resistance genes harbouring bacterium isolated from shallow river silt.</title>
        <authorList>
            <person name="Li S."/>
            <person name="Mao S."/>
            <person name="Mu W."/>
            <person name="Guo B."/>
            <person name="Li C."/>
            <person name="Zhu Q."/>
            <person name="Hou X."/>
            <person name="Zhao Y."/>
            <person name="Wei S."/>
            <person name="Liu H."/>
            <person name="Liu A."/>
        </authorList>
    </citation>
    <scope>NUCLEOTIDE SEQUENCE [LARGE SCALE GENOMIC DNA]</scope>
    <source>
        <strain evidence="1 2">17A</strain>
    </source>
</reference>
<accession>A0A9X1HDD6</accession>
<dbReference type="PROSITE" id="PS51257">
    <property type="entry name" value="PROKAR_LIPOPROTEIN"/>
    <property type="match status" value="1"/>
</dbReference>
<keyword evidence="2" id="KW-1185">Reference proteome</keyword>
<organism evidence="1 2">
    <name type="scientific">Flavobacterium potami</name>
    <dbReference type="NCBI Taxonomy" id="2872310"/>
    <lineage>
        <taxon>Bacteria</taxon>
        <taxon>Pseudomonadati</taxon>
        <taxon>Bacteroidota</taxon>
        <taxon>Flavobacteriia</taxon>
        <taxon>Flavobacteriales</taxon>
        <taxon>Flavobacteriaceae</taxon>
        <taxon>Flavobacterium</taxon>
    </lineage>
</organism>
<dbReference type="InterPro" id="IPR046219">
    <property type="entry name" value="DUF6252"/>
</dbReference>
<gene>
    <name evidence="1" type="ORF">K6T82_16680</name>
</gene>
<sequence>MKKYFYFLTFLFLLTSCTEDVKFNNPAFQTLKDNIFWRGRSYTAETQTDGVFVVGGSLGYEKITFMIPQPIEQTYTLGIDNTSKAIYKNTLSGQEAEFTTGEGRGSGQIVITEYNTIDKTISGTFRFRAINVDATAEKQQINFTEGVFYKIPVGPGHQFTAN</sequence>
<evidence type="ECO:0000313" key="1">
    <source>
        <dbReference type="EMBL" id="MBZ4036409.1"/>
    </source>
</evidence>
<dbReference type="Pfam" id="PF19765">
    <property type="entry name" value="DUF6252"/>
    <property type="match status" value="1"/>
</dbReference>
<dbReference type="Proteomes" id="UP001139366">
    <property type="component" value="Unassembled WGS sequence"/>
</dbReference>
<keyword evidence="1" id="KW-0449">Lipoprotein</keyword>
<proteinExistence type="predicted"/>
<dbReference type="EMBL" id="JAINUY010000005">
    <property type="protein sequence ID" value="MBZ4036409.1"/>
    <property type="molecule type" value="Genomic_DNA"/>
</dbReference>